<keyword evidence="1" id="KW-1133">Transmembrane helix</keyword>
<evidence type="ECO:0000256" key="1">
    <source>
        <dbReference type="SAM" id="Phobius"/>
    </source>
</evidence>
<protein>
    <submittedName>
        <fullName evidence="2">Uncharacterized protein</fullName>
    </submittedName>
</protein>
<feature type="transmembrane region" description="Helical" evidence="1">
    <location>
        <begin position="6"/>
        <end position="29"/>
    </location>
</feature>
<accession>A0A087TY35</accession>
<name>A0A087TY35_STEMI</name>
<feature type="non-terminal residue" evidence="2">
    <location>
        <position position="1"/>
    </location>
</feature>
<dbReference type="EMBL" id="KK117278">
    <property type="protein sequence ID" value="KFM70024.1"/>
    <property type="molecule type" value="Genomic_DNA"/>
</dbReference>
<keyword evidence="3" id="KW-1185">Reference proteome</keyword>
<evidence type="ECO:0000313" key="2">
    <source>
        <dbReference type="EMBL" id="KFM70024.1"/>
    </source>
</evidence>
<dbReference type="Proteomes" id="UP000054359">
    <property type="component" value="Unassembled WGS sequence"/>
</dbReference>
<reference evidence="2 3" key="1">
    <citation type="submission" date="2013-11" db="EMBL/GenBank/DDBJ databases">
        <title>Genome sequencing of Stegodyphus mimosarum.</title>
        <authorList>
            <person name="Bechsgaard J."/>
        </authorList>
    </citation>
    <scope>NUCLEOTIDE SEQUENCE [LARGE SCALE GENOMIC DNA]</scope>
</reference>
<proteinExistence type="predicted"/>
<dbReference type="AlphaFoldDB" id="A0A087TY35"/>
<feature type="non-terminal residue" evidence="2">
    <location>
        <position position="50"/>
    </location>
</feature>
<keyword evidence="1" id="KW-0812">Transmembrane</keyword>
<organism evidence="2 3">
    <name type="scientific">Stegodyphus mimosarum</name>
    <name type="common">African social velvet spider</name>
    <dbReference type="NCBI Taxonomy" id="407821"/>
    <lineage>
        <taxon>Eukaryota</taxon>
        <taxon>Metazoa</taxon>
        <taxon>Ecdysozoa</taxon>
        <taxon>Arthropoda</taxon>
        <taxon>Chelicerata</taxon>
        <taxon>Arachnida</taxon>
        <taxon>Araneae</taxon>
        <taxon>Araneomorphae</taxon>
        <taxon>Entelegynae</taxon>
        <taxon>Eresoidea</taxon>
        <taxon>Eresidae</taxon>
        <taxon>Stegodyphus</taxon>
    </lineage>
</organism>
<keyword evidence="1" id="KW-0472">Membrane</keyword>
<evidence type="ECO:0000313" key="3">
    <source>
        <dbReference type="Proteomes" id="UP000054359"/>
    </source>
</evidence>
<gene>
    <name evidence="2" type="ORF">X975_11258</name>
</gene>
<sequence length="50" mass="6263">RTLCIIHIFFFFWVLNFNIKLFPILYCIINSKQDFSYTFVTFDIQWKKSY</sequence>